<keyword evidence="1" id="KW-1133">Transmembrane helix</keyword>
<evidence type="ECO:0008006" key="4">
    <source>
        <dbReference type="Google" id="ProtNLM"/>
    </source>
</evidence>
<accession>A0A1Y6K432</accession>
<dbReference type="KEGG" id="abat:CFX1CAM_1241"/>
<dbReference type="Pfam" id="PF12822">
    <property type="entry name" value="ECF_trnsprt"/>
    <property type="match status" value="1"/>
</dbReference>
<evidence type="ECO:0000313" key="3">
    <source>
        <dbReference type="Proteomes" id="UP000195514"/>
    </source>
</evidence>
<keyword evidence="1" id="KW-0812">Transmembrane</keyword>
<feature type="transmembrane region" description="Helical" evidence="1">
    <location>
        <begin position="118"/>
        <end position="138"/>
    </location>
</feature>
<name>A0A1Y6K432_9CHLR</name>
<gene>
    <name evidence="2" type="ORF">CFX1CAM_1241</name>
</gene>
<feature type="transmembrane region" description="Helical" evidence="1">
    <location>
        <begin position="93"/>
        <end position="111"/>
    </location>
</feature>
<dbReference type="InterPro" id="IPR017196">
    <property type="entry name" value="ECF_substrate-spec_UCP037395"/>
</dbReference>
<feature type="transmembrane region" description="Helical" evidence="1">
    <location>
        <begin position="171"/>
        <end position="194"/>
    </location>
</feature>
<feature type="transmembrane region" description="Helical" evidence="1">
    <location>
        <begin position="40"/>
        <end position="59"/>
    </location>
</feature>
<dbReference type="Gene3D" id="1.10.1760.20">
    <property type="match status" value="1"/>
</dbReference>
<dbReference type="RefSeq" id="WP_087862164.1">
    <property type="nucleotide sequence ID" value="NZ_LT859958.1"/>
</dbReference>
<evidence type="ECO:0000256" key="1">
    <source>
        <dbReference type="SAM" id="Phobius"/>
    </source>
</evidence>
<dbReference type="AlphaFoldDB" id="A0A1Y6K432"/>
<feature type="transmembrane region" description="Helical" evidence="1">
    <location>
        <begin position="7"/>
        <end position="28"/>
    </location>
</feature>
<keyword evidence="3" id="KW-1185">Reference proteome</keyword>
<keyword evidence="1" id="KW-0472">Membrane</keyword>
<dbReference type="Proteomes" id="UP000195514">
    <property type="component" value="Chromosome I"/>
</dbReference>
<feature type="transmembrane region" description="Helical" evidence="1">
    <location>
        <begin position="231"/>
        <end position="252"/>
    </location>
</feature>
<dbReference type="GO" id="GO:0022857">
    <property type="term" value="F:transmembrane transporter activity"/>
    <property type="evidence" value="ECO:0007669"/>
    <property type="project" value="InterPro"/>
</dbReference>
<protein>
    <recommendedName>
        <fullName evidence="4">ECF transporter S component</fullName>
    </recommendedName>
</protein>
<evidence type="ECO:0000313" key="2">
    <source>
        <dbReference type="EMBL" id="SMX54306.1"/>
    </source>
</evidence>
<dbReference type="OrthoDB" id="5185518at2"/>
<organism evidence="2 3">
    <name type="scientific">Candidatus Brevifilum fermentans</name>
    <dbReference type="NCBI Taxonomy" id="1986204"/>
    <lineage>
        <taxon>Bacteria</taxon>
        <taxon>Bacillati</taxon>
        <taxon>Chloroflexota</taxon>
        <taxon>Anaerolineae</taxon>
        <taxon>Anaerolineales</taxon>
        <taxon>Anaerolineaceae</taxon>
        <taxon>Candidatus Brevifilum</taxon>
    </lineage>
</organism>
<feature type="transmembrane region" description="Helical" evidence="1">
    <location>
        <begin position="144"/>
        <end position="164"/>
    </location>
</feature>
<sequence length="269" mass="29538">MNKTRLLRLATDLIVIFLGLFSLASPFFFTQARDIDNQAASFPIMVSLIILLCLMIVIFEAQTSLLDSKMIAFLAVLTAINAGLRFLENAIPGPGGFSPTFFLIILSGYYFGSRIGFLVGAMTLLVSAIITGGIGPWLPGQMITAGWVGQSAILVTFLVNKFAWRGKPVEIILLSGFGGLWGILYGAIMNLWFWPFLGAGAGQTFSHNAGALENLQRYVAYYLATSLVWDIMRAVGNILIISIMTASVLKVFQRFKQRFSFQIQGEPEQ</sequence>
<dbReference type="InterPro" id="IPR024529">
    <property type="entry name" value="ECF_trnsprt_substrate-spec"/>
</dbReference>
<proteinExistence type="predicted"/>
<dbReference type="EMBL" id="LT859958">
    <property type="protein sequence ID" value="SMX54306.1"/>
    <property type="molecule type" value="Genomic_DNA"/>
</dbReference>
<reference evidence="3" key="1">
    <citation type="submission" date="2017-05" db="EMBL/GenBank/DDBJ databases">
        <authorList>
            <person name="Kirkegaard R."/>
            <person name="Mcilroy J S."/>
        </authorList>
    </citation>
    <scope>NUCLEOTIDE SEQUENCE [LARGE SCALE GENOMIC DNA]</scope>
</reference>
<feature type="transmembrane region" description="Helical" evidence="1">
    <location>
        <begin position="71"/>
        <end position="87"/>
    </location>
</feature>
<dbReference type="PIRSF" id="PIRSF037395">
    <property type="entry name" value="UCP037395_ABCper"/>
    <property type="match status" value="1"/>
</dbReference>